<dbReference type="OrthoDB" id="3270987at2759"/>
<dbReference type="STRING" id="39966.A0A369JIL8"/>
<dbReference type="InterPro" id="IPR032675">
    <property type="entry name" value="LRR_dom_sf"/>
</dbReference>
<proteinExistence type="predicted"/>
<sequence length="479" mass="52588">MQAKPRSSHILHLPNELLSLIFISSPSGSPIFPNDALSLPLGTIPPVRNTTITQTLRLAAVCRAFCASAWGTPQLWCQIAITLGAGRREPKAEKERGNSEGRVETLHRWLERSGACTLSVQMQWGGGRCSGYGQGINEAETEAAAAVDAIARHAERWRDVSLVLPVACFARLQAEDYPAMKNLERLALLRHPYTPIGEDEEGSTITAFRNTHALREVTLLGVPAQLLAVQWDLLARFTGYFLGDDAIVDVLRLAPGLEECVFAWCPGNTTAGLLSTVPLKHDGLQVLRIAGNAGVLRHLTLPALKELELRMGKDVWGWSPQALVGLLARSHLGCTLEVLRLTVGFVSEGRLVECLEALPGLRVFRLENLNDRVHSAFSDRVLRRLTVQKGEKKGRSTIVPRLESLEVVGCSCQFDVRVLGKMLESRWKGSGDSCLRRFGLEGSHDSPLGFDDEILGSSWMETLVLEGMAVVIRRRVTDS</sequence>
<organism evidence="1 2">
    <name type="scientific">Hypsizygus marmoreus</name>
    <name type="common">White beech mushroom</name>
    <name type="synonym">Agaricus marmoreus</name>
    <dbReference type="NCBI Taxonomy" id="39966"/>
    <lineage>
        <taxon>Eukaryota</taxon>
        <taxon>Fungi</taxon>
        <taxon>Dikarya</taxon>
        <taxon>Basidiomycota</taxon>
        <taxon>Agaricomycotina</taxon>
        <taxon>Agaricomycetes</taxon>
        <taxon>Agaricomycetidae</taxon>
        <taxon>Agaricales</taxon>
        <taxon>Tricholomatineae</taxon>
        <taxon>Lyophyllaceae</taxon>
        <taxon>Hypsizygus</taxon>
    </lineage>
</organism>
<comment type="caution">
    <text evidence="1">The sequence shown here is derived from an EMBL/GenBank/DDBJ whole genome shotgun (WGS) entry which is preliminary data.</text>
</comment>
<reference evidence="1" key="1">
    <citation type="submission" date="2018-04" db="EMBL/GenBank/DDBJ databases">
        <title>Whole genome sequencing of Hypsizygus marmoreus.</title>
        <authorList>
            <person name="Choi I.-G."/>
            <person name="Min B."/>
            <person name="Kim J.-G."/>
            <person name="Kim S."/>
            <person name="Oh Y.-L."/>
            <person name="Kong W.-S."/>
            <person name="Park H."/>
            <person name="Jeong J."/>
            <person name="Song E.-S."/>
        </authorList>
    </citation>
    <scope>NUCLEOTIDE SEQUENCE [LARGE SCALE GENOMIC DNA]</scope>
    <source>
        <strain evidence="1">51987-8</strain>
    </source>
</reference>
<dbReference type="EMBL" id="LUEZ02000053">
    <property type="protein sequence ID" value="RDB22031.1"/>
    <property type="molecule type" value="Genomic_DNA"/>
</dbReference>
<dbReference type="InParanoid" id="A0A369JIL8"/>
<dbReference type="AlphaFoldDB" id="A0A369JIL8"/>
<gene>
    <name evidence="1" type="ORF">Hypma_011074</name>
</gene>
<dbReference type="Proteomes" id="UP000076154">
    <property type="component" value="Unassembled WGS sequence"/>
</dbReference>
<protein>
    <submittedName>
        <fullName evidence="1">Uncharacterized protein</fullName>
    </submittedName>
</protein>
<keyword evidence="2" id="KW-1185">Reference proteome</keyword>
<evidence type="ECO:0000313" key="2">
    <source>
        <dbReference type="Proteomes" id="UP000076154"/>
    </source>
</evidence>
<dbReference type="Gene3D" id="3.80.10.10">
    <property type="entry name" value="Ribonuclease Inhibitor"/>
    <property type="match status" value="1"/>
</dbReference>
<evidence type="ECO:0000313" key="1">
    <source>
        <dbReference type="EMBL" id="RDB22031.1"/>
    </source>
</evidence>
<name>A0A369JIL8_HYPMA</name>
<accession>A0A369JIL8</accession>